<dbReference type="SMART" id="SM00235">
    <property type="entry name" value="ZnMc"/>
    <property type="match status" value="1"/>
</dbReference>
<evidence type="ECO:0000259" key="17">
    <source>
        <dbReference type="PROSITE" id="PS01180"/>
    </source>
</evidence>
<dbReference type="InterPro" id="IPR006026">
    <property type="entry name" value="Peptidase_Metallo"/>
</dbReference>
<comment type="cofactor">
    <cofactor evidence="14 15">
        <name>Zn(2+)</name>
        <dbReference type="ChEBI" id="CHEBI:29105"/>
    </cofactor>
    <text evidence="14 15">Binds 1 zinc ion per subunit.</text>
</comment>
<keyword evidence="5" id="KW-0677">Repeat</keyword>
<dbReference type="GO" id="GO:0005509">
    <property type="term" value="F:calcium ion binding"/>
    <property type="evidence" value="ECO:0007669"/>
    <property type="project" value="InterPro"/>
</dbReference>
<dbReference type="GO" id="GO:0016485">
    <property type="term" value="P:protein processing"/>
    <property type="evidence" value="ECO:0007669"/>
    <property type="project" value="TreeGrafter"/>
</dbReference>
<comment type="caution">
    <text evidence="13">Lacks conserved residue(s) required for the propagation of feature annotation.</text>
</comment>
<keyword evidence="8 14" id="KW-0482">Metalloprotease</keyword>
<feature type="binding site" evidence="11 14">
    <location>
        <position position="274"/>
    </location>
    <ligand>
        <name>Zn(2+)</name>
        <dbReference type="ChEBI" id="CHEBI:29105"/>
        <note>catalytic</note>
    </ligand>
</feature>
<dbReference type="PROSITE" id="PS01187">
    <property type="entry name" value="EGF_CA"/>
    <property type="match status" value="1"/>
</dbReference>
<dbReference type="PANTHER" id="PTHR10127">
    <property type="entry name" value="DISCOIDIN, CUB, EGF, LAMININ , AND ZINC METALLOPROTEASE DOMAIN CONTAINING"/>
    <property type="match status" value="1"/>
</dbReference>
<keyword evidence="7 11" id="KW-0862">Zinc</keyword>
<dbReference type="PIRSF" id="PIRSF001199">
    <property type="entry name" value="BMP_1/tolloid-like"/>
    <property type="match status" value="1"/>
</dbReference>
<dbReference type="Pfam" id="PF07645">
    <property type="entry name" value="EGF_CA"/>
    <property type="match status" value="1"/>
</dbReference>
<keyword evidence="9 14" id="KW-1015">Disulfide bond</keyword>
<dbReference type="FunFam" id="2.60.120.290:FF:000018">
    <property type="entry name" value="cubilin"/>
    <property type="match status" value="1"/>
</dbReference>
<feature type="domain" description="CUB" evidence="17">
    <location>
        <begin position="483"/>
        <end position="596"/>
    </location>
</feature>
<evidence type="ECO:0000256" key="7">
    <source>
        <dbReference type="ARBA" id="ARBA00022833"/>
    </source>
</evidence>
<dbReference type="InterPro" id="IPR015446">
    <property type="entry name" value="BMP_1/tolloid-like"/>
</dbReference>
<dbReference type="InterPro" id="IPR013087">
    <property type="entry name" value="Znf_C2H2_type"/>
</dbReference>
<dbReference type="Gene3D" id="2.60.120.290">
    <property type="entry name" value="Spermadhesin, CUB domain"/>
    <property type="match status" value="3"/>
</dbReference>
<name>A0AAV2HP04_LYMST</name>
<feature type="domain" description="C2H2-type" evidence="19">
    <location>
        <begin position="369"/>
        <end position="388"/>
    </location>
</feature>
<keyword evidence="12" id="KW-0863">Zinc-finger</keyword>
<sequence>MIVIYKSRTHMSKIVNYVFLVAMLFAFLLIAVSSSNASVAHNINIKNVRRQAIDTTATTERRDKFNGHHARDGVNLGKENAIERSTVDQQNVSYNLFQKIHAIKRQENVFRHKLQLTRHKTSAIRRHRRRLFMQRPEISEIKEMKKKNKQGSLLSKPPGRRRNKLNRNKRAATADKSRLWEHATIPYVIKPRFSRNDKMKIMNAMRIWENATCVTFKEKELADKDYIVFTVEPCGCCSPVGRQGTGAQTISLHKQCRDTINILHELGHAIGFHHEHSRPDRDQYVDVILENIIENKKYNFNKLKPEEVFSFGEEYDFDSIMHYNLDAGARNANQETIVPKRLPTSVMKTNIGQRALLSRGDIRQTNKLYKCASCGRTFQEDSATFSHKPTAGKSETCHWRIQAAYGQKIVLNITKLGIPRSADCVNGHLEVRDGPNSGSPRIGRFCGEDYPGVLYSSGQRMWLEYKTLRGDGLGFTAHYVTECGGGINRRKGVIASPTYDDKYLPNRNCSWNITVDPGNSIDLTFEFFDLQYDTNCEKDYLEIREGSNETDSLLGKYCGDFLHPKSIRSTGNQVFIKFVSNSAIQSRGFFISFVQDIDECNNDIHKCDQVCINTLGGYKCDCYFGFKLKSDGTSCEKGCGGVINTPNGTISSPSFPDMYPADTTCTWTIVAPKNHSIVLTFTHFDLEEGTSKCLFDFVMVYRGGGAKKYKNTKHCGASIPMPITSKGNTMKIEFKSDIGDQKSGFSAFFVSNISECAQTCSQLDMTPTTYKMCQKYFCF</sequence>
<dbReference type="PROSITE" id="PS01180">
    <property type="entry name" value="CUB"/>
    <property type="match status" value="3"/>
</dbReference>
<dbReference type="SMART" id="SM00042">
    <property type="entry name" value="CUB"/>
    <property type="match status" value="3"/>
</dbReference>
<evidence type="ECO:0000256" key="5">
    <source>
        <dbReference type="ARBA" id="ARBA00022737"/>
    </source>
</evidence>
<dbReference type="PROSITE" id="PS01186">
    <property type="entry name" value="EGF_2"/>
    <property type="match status" value="1"/>
</dbReference>
<dbReference type="GO" id="GO:0004222">
    <property type="term" value="F:metalloendopeptidase activity"/>
    <property type="evidence" value="ECO:0007669"/>
    <property type="project" value="UniProtKB-UniRule"/>
</dbReference>
<evidence type="ECO:0000256" key="9">
    <source>
        <dbReference type="ARBA" id="ARBA00023157"/>
    </source>
</evidence>
<feature type="domain" description="CUB" evidence="17">
    <location>
        <begin position="374"/>
        <end position="482"/>
    </location>
</feature>
<evidence type="ECO:0000256" key="14">
    <source>
        <dbReference type="PROSITE-ProRule" id="PRU01211"/>
    </source>
</evidence>
<keyword evidence="6 14" id="KW-0378">Hydrolase</keyword>
<gene>
    <name evidence="21" type="ORF">GSLYS_00008031001</name>
</gene>
<keyword evidence="22" id="KW-1185">Reference proteome</keyword>
<dbReference type="CDD" id="cd00041">
    <property type="entry name" value="CUB"/>
    <property type="match status" value="3"/>
</dbReference>
<evidence type="ECO:0000259" key="19">
    <source>
        <dbReference type="PROSITE" id="PS50157"/>
    </source>
</evidence>
<feature type="active site" evidence="10 14">
    <location>
        <position position="265"/>
    </location>
</feature>
<dbReference type="InterPro" id="IPR000152">
    <property type="entry name" value="EGF-type_Asp/Asn_hydroxyl_site"/>
</dbReference>
<dbReference type="SUPFAM" id="SSF55486">
    <property type="entry name" value="Metalloproteases ('zincins'), catalytic domain"/>
    <property type="match status" value="1"/>
</dbReference>
<feature type="domain" description="CUB" evidence="17">
    <location>
        <begin position="639"/>
        <end position="752"/>
    </location>
</feature>
<dbReference type="Pfam" id="PF01400">
    <property type="entry name" value="Astacin"/>
    <property type="match status" value="1"/>
</dbReference>
<evidence type="ECO:0000256" key="1">
    <source>
        <dbReference type="ARBA" id="ARBA00022536"/>
    </source>
</evidence>
<dbReference type="PROSITE" id="PS00010">
    <property type="entry name" value="ASX_HYDROXYL"/>
    <property type="match status" value="1"/>
</dbReference>
<evidence type="ECO:0000256" key="3">
    <source>
        <dbReference type="ARBA" id="ARBA00022723"/>
    </source>
</evidence>
<feature type="domain" description="Peptidase M12A" evidence="20">
    <location>
        <begin position="171"/>
        <end position="372"/>
    </location>
</feature>
<feature type="binding site" evidence="11 14">
    <location>
        <position position="264"/>
    </location>
    <ligand>
        <name>Zn(2+)</name>
        <dbReference type="ChEBI" id="CHEBI:29105"/>
        <note>catalytic</note>
    </ligand>
</feature>
<dbReference type="Proteomes" id="UP001497497">
    <property type="component" value="Unassembled WGS sequence"/>
</dbReference>
<dbReference type="InterPro" id="IPR049883">
    <property type="entry name" value="NOTCH1_EGF-like"/>
</dbReference>
<evidence type="ECO:0000313" key="21">
    <source>
        <dbReference type="EMBL" id="CAL1534071.1"/>
    </source>
</evidence>
<dbReference type="GO" id="GO:0009953">
    <property type="term" value="P:dorsal/ventral pattern formation"/>
    <property type="evidence" value="ECO:0007669"/>
    <property type="project" value="TreeGrafter"/>
</dbReference>
<dbReference type="SUPFAM" id="SSF49854">
    <property type="entry name" value="Spermadhesin, CUB domain"/>
    <property type="match status" value="3"/>
</dbReference>
<dbReference type="InterPro" id="IPR024079">
    <property type="entry name" value="MetalloPept_cat_dom_sf"/>
</dbReference>
<dbReference type="GO" id="GO:0008270">
    <property type="term" value="F:zinc ion binding"/>
    <property type="evidence" value="ECO:0007669"/>
    <property type="project" value="UniProtKB-UniRule"/>
</dbReference>
<keyword evidence="2 14" id="KW-0645">Protease</keyword>
<dbReference type="PROSITE" id="PS51864">
    <property type="entry name" value="ASTACIN"/>
    <property type="match status" value="1"/>
</dbReference>
<feature type="region of interest" description="Disordered" evidence="16">
    <location>
        <begin position="141"/>
        <end position="175"/>
    </location>
</feature>
<organism evidence="21 22">
    <name type="scientific">Lymnaea stagnalis</name>
    <name type="common">Great pond snail</name>
    <name type="synonym">Helix stagnalis</name>
    <dbReference type="NCBI Taxonomy" id="6523"/>
    <lineage>
        <taxon>Eukaryota</taxon>
        <taxon>Metazoa</taxon>
        <taxon>Spiralia</taxon>
        <taxon>Lophotrochozoa</taxon>
        <taxon>Mollusca</taxon>
        <taxon>Gastropoda</taxon>
        <taxon>Heterobranchia</taxon>
        <taxon>Euthyneura</taxon>
        <taxon>Panpulmonata</taxon>
        <taxon>Hygrophila</taxon>
        <taxon>Lymnaeoidea</taxon>
        <taxon>Lymnaeidae</taxon>
        <taxon>Lymnaea</taxon>
    </lineage>
</organism>
<dbReference type="SMART" id="SM00179">
    <property type="entry name" value="EGF_CA"/>
    <property type="match status" value="1"/>
</dbReference>
<feature type="disulfide bond" evidence="14">
    <location>
        <begin position="234"/>
        <end position="256"/>
    </location>
</feature>
<reference evidence="21 22" key="1">
    <citation type="submission" date="2024-04" db="EMBL/GenBank/DDBJ databases">
        <authorList>
            <consortium name="Genoscope - CEA"/>
            <person name="William W."/>
        </authorList>
    </citation>
    <scope>NUCLEOTIDE SEQUENCE [LARGE SCALE GENOMIC DNA]</scope>
</reference>
<dbReference type="Gene3D" id="3.40.390.10">
    <property type="entry name" value="Collagenase (Catalytic Domain)"/>
    <property type="match status" value="1"/>
</dbReference>
<dbReference type="AlphaFoldDB" id="A0AAV2HP04"/>
<dbReference type="PROSITE" id="PS50157">
    <property type="entry name" value="ZINC_FINGER_C2H2_2"/>
    <property type="match status" value="1"/>
</dbReference>
<feature type="compositionally biased region" description="Basic residues" evidence="16">
    <location>
        <begin position="158"/>
        <end position="170"/>
    </location>
</feature>
<evidence type="ECO:0000259" key="18">
    <source>
        <dbReference type="PROSITE" id="PS50026"/>
    </source>
</evidence>
<comment type="caution">
    <text evidence="21">The sequence shown here is derived from an EMBL/GenBank/DDBJ whole genome shotgun (WGS) entry which is preliminary data.</text>
</comment>
<evidence type="ECO:0000313" key="22">
    <source>
        <dbReference type="Proteomes" id="UP001497497"/>
    </source>
</evidence>
<dbReference type="EC" id="3.4.24.-" evidence="15"/>
<dbReference type="InterPro" id="IPR000742">
    <property type="entry name" value="EGF"/>
</dbReference>
<dbReference type="PANTHER" id="PTHR10127:SF861">
    <property type="entry name" value="DORSAL-VENTRAL PATTERNING PROTEIN TOLLOID-RELATED"/>
    <property type="match status" value="1"/>
</dbReference>
<dbReference type="SUPFAM" id="SSF57196">
    <property type="entry name" value="EGF/Laminin"/>
    <property type="match status" value="1"/>
</dbReference>
<dbReference type="EMBL" id="CAXITT010000160">
    <property type="protein sequence ID" value="CAL1534071.1"/>
    <property type="molecule type" value="Genomic_DNA"/>
</dbReference>
<evidence type="ECO:0000256" key="10">
    <source>
        <dbReference type="PIRSR" id="PIRSR001199-1"/>
    </source>
</evidence>
<dbReference type="PRINTS" id="PR00480">
    <property type="entry name" value="ASTACIN"/>
</dbReference>
<evidence type="ECO:0000259" key="20">
    <source>
        <dbReference type="PROSITE" id="PS51864"/>
    </source>
</evidence>
<feature type="domain" description="EGF-like" evidence="18">
    <location>
        <begin position="596"/>
        <end position="636"/>
    </location>
</feature>
<evidence type="ECO:0000256" key="11">
    <source>
        <dbReference type="PIRSR" id="PIRSR001199-2"/>
    </source>
</evidence>
<dbReference type="InterPro" id="IPR035914">
    <property type="entry name" value="Sperma_CUB_dom_sf"/>
</dbReference>
<dbReference type="InterPro" id="IPR001881">
    <property type="entry name" value="EGF-like_Ca-bd_dom"/>
</dbReference>
<evidence type="ECO:0000256" key="16">
    <source>
        <dbReference type="SAM" id="MobiDB-lite"/>
    </source>
</evidence>
<accession>A0AAV2HP04</accession>
<protein>
    <recommendedName>
        <fullName evidence="15">Metalloendopeptidase</fullName>
        <ecNumber evidence="15">3.4.24.-</ecNumber>
    </recommendedName>
</protein>
<keyword evidence="4" id="KW-0732">Signal</keyword>
<dbReference type="SMART" id="SM00181">
    <property type="entry name" value="EGF"/>
    <property type="match status" value="1"/>
</dbReference>
<feature type="disulfide bond" evidence="14">
    <location>
        <begin position="236"/>
        <end position="237"/>
    </location>
</feature>
<feature type="binding site" evidence="11 14">
    <location>
        <position position="268"/>
    </location>
    <ligand>
        <name>Zn(2+)</name>
        <dbReference type="ChEBI" id="CHEBI:29105"/>
        <note>catalytic</note>
    </ligand>
</feature>
<dbReference type="InterPro" id="IPR018097">
    <property type="entry name" value="EGF_Ca-bd_CS"/>
</dbReference>
<evidence type="ECO:0000256" key="2">
    <source>
        <dbReference type="ARBA" id="ARBA00022670"/>
    </source>
</evidence>
<dbReference type="CDD" id="cd00054">
    <property type="entry name" value="EGF_CA"/>
    <property type="match status" value="1"/>
</dbReference>
<dbReference type="FunFam" id="2.60.120.290:FF:000013">
    <property type="entry name" value="Membrane frizzled-related protein"/>
    <property type="match status" value="1"/>
</dbReference>
<dbReference type="Pfam" id="PF00431">
    <property type="entry name" value="CUB"/>
    <property type="match status" value="3"/>
</dbReference>
<dbReference type="GO" id="GO:0005615">
    <property type="term" value="C:extracellular space"/>
    <property type="evidence" value="ECO:0007669"/>
    <property type="project" value="TreeGrafter"/>
</dbReference>
<evidence type="ECO:0000256" key="12">
    <source>
        <dbReference type="PROSITE-ProRule" id="PRU00042"/>
    </source>
</evidence>
<evidence type="ECO:0000256" key="13">
    <source>
        <dbReference type="PROSITE-ProRule" id="PRU00076"/>
    </source>
</evidence>
<keyword evidence="1 13" id="KW-0245">EGF-like domain</keyword>
<proteinExistence type="predicted"/>
<dbReference type="PROSITE" id="PS50026">
    <property type="entry name" value="EGF_3"/>
    <property type="match status" value="1"/>
</dbReference>
<keyword evidence="3 11" id="KW-0479">Metal-binding</keyword>
<dbReference type="Gene3D" id="2.10.25.10">
    <property type="entry name" value="Laminin"/>
    <property type="match status" value="1"/>
</dbReference>
<dbReference type="InterPro" id="IPR000859">
    <property type="entry name" value="CUB_dom"/>
</dbReference>
<evidence type="ECO:0000256" key="6">
    <source>
        <dbReference type="ARBA" id="ARBA00022801"/>
    </source>
</evidence>
<evidence type="ECO:0000256" key="15">
    <source>
        <dbReference type="RuleBase" id="RU361183"/>
    </source>
</evidence>
<evidence type="ECO:0000256" key="8">
    <source>
        <dbReference type="ARBA" id="ARBA00023049"/>
    </source>
</evidence>
<dbReference type="InterPro" id="IPR001506">
    <property type="entry name" value="Peptidase_M12A"/>
</dbReference>
<evidence type="ECO:0000256" key="4">
    <source>
        <dbReference type="ARBA" id="ARBA00022729"/>
    </source>
</evidence>